<evidence type="ECO:0000256" key="4">
    <source>
        <dbReference type="ARBA" id="ARBA00023136"/>
    </source>
</evidence>
<protein>
    <recommendedName>
        <fullName evidence="7">Major facilitator superfamily (MFS) profile domain-containing protein</fullName>
    </recommendedName>
</protein>
<evidence type="ECO:0000256" key="5">
    <source>
        <dbReference type="SAM" id="MobiDB-lite"/>
    </source>
</evidence>
<feature type="transmembrane region" description="Helical" evidence="6">
    <location>
        <begin position="240"/>
        <end position="262"/>
    </location>
</feature>
<gene>
    <name evidence="8" type="ORF">N7450_008142</name>
</gene>
<feature type="region of interest" description="Disordered" evidence="5">
    <location>
        <begin position="1"/>
        <end position="55"/>
    </location>
</feature>
<dbReference type="Pfam" id="PF07690">
    <property type="entry name" value="MFS_1"/>
    <property type="match status" value="1"/>
</dbReference>
<reference evidence="8 9" key="1">
    <citation type="journal article" date="2023" name="IMA Fungus">
        <title>Comparative genomic study of the Penicillium genus elucidates a diverse pangenome and 15 lateral gene transfer events.</title>
        <authorList>
            <person name="Petersen C."/>
            <person name="Sorensen T."/>
            <person name="Nielsen M.R."/>
            <person name="Sondergaard T.E."/>
            <person name="Sorensen J.L."/>
            <person name="Fitzpatrick D.A."/>
            <person name="Frisvad J.C."/>
            <person name="Nielsen K.L."/>
        </authorList>
    </citation>
    <scope>NUCLEOTIDE SEQUENCE [LARGE SCALE GENOMIC DNA]</scope>
    <source>
        <strain evidence="8 9">IBT 29057</strain>
    </source>
</reference>
<keyword evidence="2 6" id="KW-0812">Transmembrane</keyword>
<feature type="compositionally biased region" description="Polar residues" evidence="5">
    <location>
        <begin position="20"/>
        <end position="34"/>
    </location>
</feature>
<comment type="caution">
    <text evidence="8">The sequence shown here is derived from an EMBL/GenBank/DDBJ whole genome shotgun (WGS) entry which is preliminary data.</text>
</comment>
<feature type="transmembrane region" description="Helical" evidence="6">
    <location>
        <begin position="450"/>
        <end position="472"/>
    </location>
</feature>
<proteinExistence type="predicted"/>
<dbReference type="GO" id="GO:0015174">
    <property type="term" value="F:basic amino acid transmembrane transporter activity"/>
    <property type="evidence" value="ECO:0007669"/>
    <property type="project" value="TreeGrafter"/>
</dbReference>
<evidence type="ECO:0000313" key="9">
    <source>
        <dbReference type="Proteomes" id="UP001216150"/>
    </source>
</evidence>
<feature type="transmembrane region" description="Helical" evidence="6">
    <location>
        <begin position="64"/>
        <end position="83"/>
    </location>
</feature>
<dbReference type="SUPFAM" id="SSF103473">
    <property type="entry name" value="MFS general substrate transporter"/>
    <property type="match status" value="1"/>
</dbReference>
<dbReference type="PANTHER" id="PTHR23501:SF33">
    <property type="entry name" value="MAJOR FACILITATOR SUPERFAMILY (MFS) PROFILE DOMAIN-CONTAINING PROTEIN"/>
    <property type="match status" value="1"/>
</dbReference>
<dbReference type="InterPro" id="IPR020846">
    <property type="entry name" value="MFS_dom"/>
</dbReference>
<accession>A0AAD6GRN9</accession>
<dbReference type="PANTHER" id="PTHR23501">
    <property type="entry name" value="MAJOR FACILITATOR SUPERFAMILY"/>
    <property type="match status" value="1"/>
</dbReference>
<feature type="transmembrane region" description="Helical" evidence="6">
    <location>
        <begin position="419"/>
        <end position="438"/>
    </location>
</feature>
<evidence type="ECO:0000256" key="2">
    <source>
        <dbReference type="ARBA" id="ARBA00022692"/>
    </source>
</evidence>
<keyword evidence="9" id="KW-1185">Reference proteome</keyword>
<feature type="transmembrane region" description="Helical" evidence="6">
    <location>
        <begin position="154"/>
        <end position="180"/>
    </location>
</feature>
<dbReference type="Gene3D" id="1.20.1720.10">
    <property type="entry name" value="Multidrug resistance protein D"/>
    <property type="match status" value="1"/>
</dbReference>
<sequence length="599" mass="64899">MTAHDDTTPLNPNRIRGENTDQSYSTFNNKTPFLSETEEPFTDHDDESIENASTESSITGSKQFLGSPTSIIMVLLLGILLHVRPHLIISPLTFPGEFISNMDSTIVVANAGPISSEFNRLQDASWLSTAFSLGIGSVQLLYGKLSIIFGCKPILLLAYFLLALGCLICGLAPSMSIIIIGRVVSGMGGAGIMSMGSIIILDVVPKRDLASWRAIINISMTLGRSIGGPTGGWLTDTIGWRWIFLTQTPMLGIAAILAIIFLQYDPNSIQTIKDSKPSIRRVDIPGGLLLASSVVSITLLIDRGGKSFSWSSQQALLLATCGILFFAAFAYYERHIAIEPIFDFGVLKLPNVSTCYLIAMLQIGAQSSMMYTVPLYFQVTAKASATVAGSHLAPSVIGNAVGGLAAGWFIRRTGHYKPVLFIAGLVASITYLLLYLRWNGDTSIWESLFIFPGGMGTAFASAASFVALTAFLDSDEVIMATSGYMLAFSIAMTAGITTTNSVLTTMFKRNMLRDLKVPNADEIIRRSLENSHFISNLTGEAREIVVKSYIGGLRGTYRKLLVLFQRVWTEIVANLHIVMSLCLSLAGSILGLTIRDHKL</sequence>
<feature type="transmembrane region" description="Helical" evidence="6">
    <location>
        <begin position="186"/>
        <end position="204"/>
    </location>
</feature>
<name>A0AAD6GRN9_9EURO</name>
<dbReference type="AlphaFoldDB" id="A0AAD6GRN9"/>
<evidence type="ECO:0000259" key="7">
    <source>
        <dbReference type="PROSITE" id="PS50850"/>
    </source>
</evidence>
<organism evidence="8 9">
    <name type="scientific">Penicillium hetheringtonii</name>
    <dbReference type="NCBI Taxonomy" id="911720"/>
    <lineage>
        <taxon>Eukaryota</taxon>
        <taxon>Fungi</taxon>
        <taxon>Dikarya</taxon>
        <taxon>Ascomycota</taxon>
        <taxon>Pezizomycotina</taxon>
        <taxon>Eurotiomycetes</taxon>
        <taxon>Eurotiomycetidae</taxon>
        <taxon>Eurotiales</taxon>
        <taxon>Aspergillaceae</taxon>
        <taxon>Penicillium</taxon>
    </lineage>
</organism>
<feature type="transmembrane region" description="Helical" evidence="6">
    <location>
        <begin position="313"/>
        <end position="332"/>
    </location>
</feature>
<dbReference type="InterPro" id="IPR036259">
    <property type="entry name" value="MFS_trans_sf"/>
</dbReference>
<feature type="transmembrane region" description="Helical" evidence="6">
    <location>
        <begin position="282"/>
        <end position="301"/>
    </location>
</feature>
<dbReference type="EMBL" id="JAQJAC010000007">
    <property type="protein sequence ID" value="KAJ5579275.1"/>
    <property type="molecule type" value="Genomic_DNA"/>
</dbReference>
<evidence type="ECO:0000256" key="3">
    <source>
        <dbReference type="ARBA" id="ARBA00022989"/>
    </source>
</evidence>
<feature type="transmembrane region" description="Helical" evidence="6">
    <location>
        <begin position="484"/>
        <end position="507"/>
    </location>
</feature>
<evidence type="ECO:0000313" key="8">
    <source>
        <dbReference type="EMBL" id="KAJ5579275.1"/>
    </source>
</evidence>
<feature type="transmembrane region" description="Helical" evidence="6">
    <location>
        <begin position="392"/>
        <end position="410"/>
    </location>
</feature>
<dbReference type="Proteomes" id="UP001216150">
    <property type="component" value="Unassembled WGS sequence"/>
</dbReference>
<comment type="subcellular location">
    <subcellularLocation>
        <location evidence="1">Membrane</location>
        <topology evidence="1">Multi-pass membrane protein</topology>
    </subcellularLocation>
</comment>
<evidence type="ECO:0000256" key="6">
    <source>
        <dbReference type="SAM" id="Phobius"/>
    </source>
</evidence>
<dbReference type="Gene3D" id="1.20.1250.20">
    <property type="entry name" value="MFS general substrate transporter like domains"/>
    <property type="match status" value="1"/>
</dbReference>
<feature type="domain" description="Major facilitator superfamily (MFS) profile" evidence="7">
    <location>
        <begin position="89"/>
        <end position="599"/>
    </location>
</feature>
<feature type="transmembrane region" description="Helical" evidence="6">
    <location>
        <begin position="571"/>
        <end position="594"/>
    </location>
</feature>
<evidence type="ECO:0000256" key="1">
    <source>
        <dbReference type="ARBA" id="ARBA00004141"/>
    </source>
</evidence>
<dbReference type="PROSITE" id="PS50850">
    <property type="entry name" value="MFS"/>
    <property type="match status" value="1"/>
</dbReference>
<dbReference type="GO" id="GO:0000329">
    <property type="term" value="C:fungal-type vacuole membrane"/>
    <property type="evidence" value="ECO:0007669"/>
    <property type="project" value="TreeGrafter"/>
</dbReference>
<feature type="compositionally biased region" description="Acidic residues" evidence="5">
    <location>
        <begin position="36"/>
        <end position="49"/>
    </location>
</feature>
<feature type="transmembrane region" description="Helical" evidence="6">
    <location>
        <begin position="124"/>
        <end position="142"/>
    </location>
</feature>
<dbReference type="InterPro" id="IPR011701">
    <property type="entry name" value="MFS"/>
</dbReference>
<keyword evidence="4 6" id="KW-0472">Membrane</keyword>
<keyword evidence="3 6" id="KW-1133">Transmembrane helix</keyword>